<gene>
    <name evidence="1" type="ORF">EW146_g10384</name>
</gene>
<dbReference type="EMBL" id="SGPL01001304">
    <property type="protein sequence ID" value="THH03604.1"/>
    <property type="molecule type" value="Genomic_DNA"/>
</dbReference>
<comment type="caution">
    <text evidence="1">The sequence shown here is derived from an EMBL/GenBank/DDBJ whole genome shotgun (WGS) entry which is preliminary data.</text>
</comment>
<name>A0A4S4KXN8_9AGAM</name>
<dbReference type="OrthoDB" id="3214502at2759"/>
<accession>A0A4S4KXN8</accession>
<protein>
    <submittedName>
        <fullName evidence="1">Uncharacterized protein</fullName>
    </submittedName>
</protein>
<dbReference type="AlphaFoldDB" id="A0A4S4KXN8"/>
<organism evidence="1 2">
    <name type="scientific">Bondarzewia mesenterica</name>
    <dbReference type="NCBI Taxonomy" id="1095465"/>
    <lineage>
        <taxon>Eukaryota</taxon>
        <taxon>Fungi</taxon>
        <taxon>Dikarya</taxon>
        <taxon>Basidiomycota</taxon>
        <taxon>Agaricomycotina</taxon>
        <taxon>Agaricomycetes</taxon>
        <taxon>Russulales</taxon>
        <taxon>Bondarzewiaceae</taxon>
        <taxon>Bondarzewia</taxon>
    </lineage>
</organism>
<proteinExistence type="predicted"/>
<evidence type="ECO:0000313" key="2">
    <source>
        <dbReference type="Proteomes" id="UP000310158"/>
    </source>
</evidence>
<reference evidence="1 2" key="1">
    <citation type="submission" date="2019-02" db="EMBL/GenBank/DDBJ databases">
        <title>Genome sequencing of the rare red list fungi Bondarzewia mesenterica.</title>
        <authorList>
            <person name="Buettner E."/>
            <person name="Kellner H."/>
        </authorList>
    </citation>
    <scope>NUCLEOTIDE SEQUENCE [LARGE SCALE GENOMIC DNA]</scope>
    <source>
        <strain evidence="1 2">DSM 108281</strain>
    </source>
</reference>
<keyword evidence="2" id="KW-1185">Reference proteome</keyword>
<sequence>MRNPWDDVVLTDSTSYLVTDGNYKEHLEEAKESKDQSLGDQPGEHQLAQSEGYWDWSHGLCLTWLLLPLCCCGLSEGREMNIDYSLSGVLKTVSDLPQVLILYDVMYQYDVHLLYHFTESSHLTMPTNLEIIKGISIWHIHGHQNQNIVGSFNQISRSTWTMATSHWRETLDAHMADSNWKKWIKMVLTICKRYIKARAAFKASQEAFQLLNSATDPRLVEQWAGQEQNAAIHQQNHPNLLDIYDI</sequence>
<evidence type="ECO:0000313" key="1">
    <source>
        <dbReference type="EMBL" id="THH03604.1"/>
    </source>
</evidence>
<dbReference type="Proteomes" id="UP000310158">
    <property type="component" value="Unassembled WGS sequence"/>
</dbReference>